<feature type="chain" id="PRO_5009314492" evidence="3">
    <location>
        <begin position="27"/>
        <end position="250"/>
    </location>
</feature>
<protein>
    <submittedName>
        <fullName evidence="6">C-type lectin domain-containing protein</fullName>
    </submittedName>
</protein>
<dbReference type="InterPro" id="IPR016186">
    <property type="entry name" value="C-type_lectin-like/link_sf"/>
</dbReference>
<feature type="domain" description="C-type lectin" evidence="4">
    <location>
        <begin position="41"/>
        <end position="165"/>
    </location>
</feature>
<sequence>MCLTAMDRPRRLILLLFFALTGSTLAQKPSPCPQGTWTSYHRDKCYRIIPIPVPFEHAEITCHNFQSRLATVYNRHDNQIISDAASLIVQNMFLKTPEFWLGGRDDYEEGSGWQWIDVDHTTMNYTHWADGQPVDKYGFDCLQVNATSGNWNSGKCTQAYPYICESDVDIKPTTPPPTTCPPLKNTTCPACPTCTTASKPTCPTQPECIPCATEHPTSPSSFTTEIPTTHAASTTSVAESSTASPSTFQP</sequence>
<dbReference type="WBParaSite" id="L893_g3980.t1">
    <property type="protein sequence ID" value="L893_g3980.t1"/>
    <property type="gene ID" value="L893_g3980"/>
</dbReference>
<keyword evidence="1" id="KW-1015">Disulfide bond</keyword>
<dbReference type="InterPro" id="IPR050111">
    <property type="entry name" value="C-type_lectin/snaclec_domain"/>
</dbReference>
<dbReference type="Pfam" id="PF00059">
    <property type="entry name" value="Lectin_C"/>
    <property type="match status" value="1"/>
</dbReference>
<evidence type="ECO:0000313" key="5">
    <source>
        <dbReference type="Proteomes" id="UP000095287"/>
    </source>
</evidence>
<dbReference type="InterPro" id="IPR001304">
    <property type="entry name" value="C-type_lectin-like"/>
</dbReference>
<feature type="compositionally biased region" description="Polar residues" evidence="2">
    <location>
        <begin position="216"/>
        <end position="227"/>
    </location>
</feature>
<feature type="compositionally biased region" description="Low complexity" evidence="2">
    <location>
        <begin position="228"/>
        <end position="250"/>
    </location>
</feature>
<dbReference type="PROSITE" id="PS00615">
    <property type="entry name" value="C_TYPE_LECTIN_1"/>
    <property type="match status" value="1"/>
</dbReference>
<dbReference type="PANTHER" id="PTHR22803">
    <property type="entry name" value="MANNOSE, PHOSPHOLIPASE, LECTIN RECEPTOR RELATED"/>
    <property type="match status" value="1"/>
</dbReference>
<evidence type="ECO:0000256" key="1">
    <source>
        <dbReference type="ARBA" id="ARBA00023157"/>
    </source>
</evidence>
<dbReference type="InterPro" id="IPR016187">
    <property type="entry name" value="CTDL_fold"/>
</dbReference>
<organism evidence="5 6">
    <name type="scientific">Steinernema glaseri</name>
    <dbReference type="NCBI Taxonomy" id="37863"/>
    <lineage>
        <taxon>Eukaryota</taxon>
        <taxon>Metazoa</taxon>
        <taxon>Ecdysozoa</taxon>
        <taxon>Nematoda</taxon>
        <taxon>Chromadorea</taxon>
        <taxon>Rhabditida</taxon>
        <taxon>Tylenchina</taxon>
        <taxon>Panagrolaimomorpha</taxon>
        <taxon>Strongyloidoidea</taxon>
        <taxon>Steinernematidae</taxon>
        <taxon>Steinernema</taxon>
    </lineage>
</organism>
<keyword evidence="3" id="KW-0732">Signal</keyword>
<feature type="signal peptide" evidence="3">
    <location>
        <begin position="1"/>
        <end position="26"/>
    </location>
</feature>
<name>A0A1I8ABA6_9BILA</name>
<dbReference type="Gene3D" id="3.10.100.10">
    <property type="entry name" value="Mannose-Binding Protein A, subunit A"/>
    <property type="match status" value="1"/>
</dbReference>
<dbReference type="Proteomes" id="UP000095287">
    <property type="component" value="Unplaced"/>
</dbReference>
<dbReference type="InterPro" id="IPR018378">
    <property type="entry name" value="C-type_lectin_CS"/>
</dbReference>
<feature type="region of interest" description="Disordered" evidence="2">
    <location>
        <begin position="216"/>
        <end position="250"/>
    </location>
</feature>
<dbReference type="SUPFAM" id="SSF56436">
    <property type="entry name" value="C-type lectin-like"/>
    <property type="match status" value="1"/>
</dbReference>
<evidence type="ECO:0000259" key="4">
    <source>
        <dbReference type="PROSITE" id="PS50041"/>
    </source>
</evidence>
<reference evidence="6" key="1">
    <citation type="submission" date="2016-11" db="UniProtKB">
        <authorList>
            <consortium name="WormBaseParasite"/>
        </authorList>
    </citation>
    <scope>IDENTIFICATION</scope>
</reference>
<dbReference type="AlphaFoldDB" id="A0A1I8ABA6"/>
<keyword evidence="5" id="KW-1185">Reference proteome</keyword>
<dbReference type="CDD" id="cd00037">
    <property type="entry name" value="CLECT"/>
    <property type="match status" value="1"/>
</dbReference>
<proteinExistence type="predicted"/>
<accession>A0A1I8ABA6</accession>
<dbReference type="SMART" id="SM00034">
    <property type="entry name" value="CLECT"/>
    <property type="match status" value="1"/>
</dbReference>
<dbReference type="PROSITE" id="PS50041">
    <property type="entry name" value="C_TYPE_LECTIN_2"/>
    <property type="match status" value="1"/>
</dbReference>
<evidence type="ECO:0000256" key="2">
    <source>
        <dbReference type="SAM" id="MobiDB-lite"/>
    </source>
</evidence>
<evidence type="ECO:0000256" key="3">
    <source>
        <dbReference type="SAM" id="SignalP"/>
    </source>
</evidence>
<evidence type="ECO:0000313" key="6">
    <source>
        <dbReference type="WBParaSite" id="L893_g3980.t1"/>
    </source>
</evidence>